<evidence type="ECO:0000256" key="6">
    <source>
        <dbReference type="ARBA" id="ARBA00012251"/>
    </source>
</evidence>
<feature type="region of interest" description="Disordered" evidence="13">
    <location>
        <begin position="1"/>
        <end position="54"/>
    </location>
</feature>
<evidence type="ECO:0000256" key="8">
    <source>
        <dbReference type="ARBA" id="ARBA00022723"/>
    </source>
</evidence>
<dbReference type="InterPro" id="IPR044066">
    <property type="entry name" value="TRIAD_supradom"/>
</dbReference>
<dbReference type="InterPro" id="IPR048962">
    <property type="entry name" value="ARIH1-like_UBL"/>
</dbReference>
<keyword evidence="12" id="KW-0862">Zinc</keyword>
<evidence type="ECO:0000256" key="13">
    <source>
        <dbReference type="SAM" id="MobiDB-lite"/>
    </source>
</evidence>
<reference evidence="15" key="1">
    <citation type="journal article" date="2019" name="BMC Genomics">
        <title>A new reference genome for Sorghum bicolor reveals high levels of sequence similarity between sweet and grain genotypes: implications for the genetics of sugar metabolism.</title>
        <authorList>
            <person name="Cooper E.A."/>
            <person name="Brenton Z.W."/>
            <person name="Flinn B.S."/>
            <person name="Jenkins J."/>
            <person name="Shu S."/>
            <person name="Flowers D."/>
            <person name="Luo F."/>
            <person name="Wang Y."/>
            <person name="Xia P."/>
            <person name="Barry K."/>
            <person name="Daum C."/>
            <person name="Lipzen A."/>
            <person name="Yoshinaga Y."/>
            <person name="Schmutz J."/>
            <person name="Saski C."/>
            <person name="Vermerris W."/>
            <person name="Kresovich S."/>
        </authorList>
    </citation>
    <scope>NUCLEOTIDE SEQUENCE</scope>
</reference>
<sequence length="557" mass="62349">MKKTNKDGDGDNGLSKTCPIAAASTAGTGETGDDTEDYNKNGDEIDDNGDCTGEEDLIYYYSDDDDDEETTEVDGAEPIERADERYIVLSQDAIRGRQEADIAKVTDVLSVPPGIAAILLRHYKWRVMRLQEEWFSDDRRIRDAVGLPADGGVLVPTALISRRRVAVDCAICFGSFPAGRTRSAACSTHLYCVECWRGYVRAAVEDGPRCLSLRCPDTSCSAAVARELVDEVADAKDRARYARFALWSFVDESGGRVKWCPGRGCSRAVEFVGCAGDATDVLCECTHGFCWSCGEEAHRPVSCETVRAWLAKNVSDSETANWVLTNTKLCPKCRRPIEKNQGCNNMTCSAPCYCRFCWICLQPLGRRHIGCHGYRAQPGKVNAGGKDEQRREQAKASLDRYLYHYERWAANDTSLQKVFKDMADLEGNKGLEKMAKKVRVPASDLRFLTRAYEQVADGRRVLRWAHAYGYFLDPKRDAIKRNLFDQLQKDANSSLERLHGCAEGERMELCAGDAADVGERYKSYKEKLQSLTQVTRHYFENLVKAFETNLDDVETTE</sequence>
<dbReference type="EMBL" id="CM027684">
    <property type="protein sequence ID" value="KAG0530873.1"/>
    <property type="molecule type" value="Genomic_DNA"/>
</dbReference>
<keyword evidence="11" id="KW-0833">Ubl conjugation pathway</keyword>
<dbReference type="PANTHER" id="PTHR11685">
    <property type="entry name" value="RBR FAMILY RING FINGER AND IBR DOMAIN-CONTAINING"/>
    <property type="match status" value="1"/>
</dbReference>
<keyword evidence="9" id="KW-0677">Repeat</keyword>
<dbReference type="Gene3D" id="3.30.40.10">
    <property type="entry name" value="Zinc/RING finger domain, C3HC4 (zinc finger)"/>
    <property type="match status" value="1"/>
</dbReference>
<dbReference type="FunFam" id="3.30.40.10:FF:000019">
    <property type="entry name" value="RBR-type E3 ubiquitin transferase"/>
    <property type="match status" value="1"/>
</dbReference>
<evidence type="ECO:0000259" key="14">
    <source>
        <dbReference type="PROSITE" id="PS51873"/>
    </source>
</evidence>
<dbReference type="EC" id="2.3.2.31" evidence="6"/>
<dbReference type="GO" id="GO:0061630">
    <property type="term" value="F:ubiquitin protein ligase activity"/>
    <property type="evidence" value="ECO:0007669"/>
    <property type="project" value="UniProtKB-EC"/>
</dbReference>
<feature type="compositionally biased region" description="Acidic residues" evidence="13">
    <location>
        <begin position="44"/>
        <end position="54"/>
    </location>
</feature>
<comment type="similarity">
    <text evidence="5">Belongs to the RBR family. Ariadne subfamily.</text>
</comment>
<gene>
    <name evidence="15" type="ORF">BDA96_05G224600</name>
</gene>
<dbReference type="SMART" id="SM00647">
    <property type="entry name" value="IBR"/>
    <property type="match status" value="2"/>
</dbReference>
<dbReference type="Proteomes" id="UP000807115">
    <property type="component" value="Chromosome 5"/>
</dbReference>
<dbReference type="CDD" id="cd20346">
    <property type="entry name" value="BRcat_RBR_ANKIB1"/>
    <property type="match status" value="1"/>
</dbReference>
<accession>A0A921QZ27</accession>
<dbReference type="SUPFAM" id="SSF57850">
    <property type="entry name" value="RING/U-box"/>
    <property type="match status" value="3"/>
</dbReference>
<keyword evidence="10" id="KW-0863">Zinc-finger</keyword>
<comment type="caution">
    <text evidence="15">The sequence shown here is derived from an EMBL/GenBank/DDBJ whole genome shotgun (WGS) entry which is preliminary data.</text>
</comment>
<dbReference type="Gene3D" id="1.20.120.1750">
    <property type="match status" value="1"/>
</dbReference>
<dbReference type="InterPro" id="IPR002867">
    <property type="entry name" value="IBR_dom"/>
</dbReference>
<comment type="pathway">
    <text evidence="4">Protein modification; protein ubiquitination.</text>
</comment>
<comment type="cofactor">
    <cofactor evidence="2">
        <name>Zn(2+)</name>
        <dbReference type="ChEBI" id="CHEBI:29105"/>
    </cofactor>
</comment>
<dbReference type="AlphaFoldDB" id="A0A921QZ27"/>
<evidence type="ECO:0000256" key="1">
    <source>
        <dbReference type="ARBA" id="ARBA00001798"/>
    </source>
</evidence>
<dbReference type="PROSITE" id="PS51873">
    <property type="entry name" value="TRIAD"/>
    <property type="match status" value="1"/>
</dbReference>
<evidence type="ECO:0000256" key="11">
    <source>
        <dbReference type="ARBA" id="ARBA00022786"/>
    </source>
</evidence>
<evidence type="ECO:0000256" key="5">
    <source>
        <dbReference type="ARBA" id="ARBA00005884"/>
    </source>
</evidence>
<evidence type="ECO:0000313" key="15">
    <source>
        <dbReference type="EMBL" id="KAG0530873.1"/>
    </source>
</evidence>
<keyword evidence="8" id="KW-0479">Metal-binding</keyword>
<proteinExistence type="inferred from homology"/>
<dbReference type="Pfam" id="PF01485">
    <property type="entry name" value="IBR"/>
    <property type="match status" value="1"/>
</dbReference>
<evidence type="ECO:0000313" key="16">
    <source>
        <dbReference type="Proteomes" id="UP000807115"/>
    </source>
</evidence>
<keyword evidence="7" id="KW-0808">Transferase</keyword>
<evidence type="ECO:0000256" key="10">
    <source>
        <dbReference type="ARBA" id="ARBA00022771"/>
    </source>
</evidence>
<evidence type="ECO:0000256" key="7">
    <source>
        <dbReference type="ARBA" id="ARBA00022679"/>
    </source>
</evidence>
<evidence type="ECO:0000256" key="9">
    <source>
        <dbReference type="ARBA" id="ARBA00022737"/>
    </source>
</evidence>
<organism evidence="15 16">
    <name type="scientific">Sorghum bicolor</name>
    <name type="common">Sorghum</name>
    <name type="synonym">Sorghum vulgare</name>
    <dbReference type="NCBI Taxonomy" id="4558"/>
    <lineage>
        <taxon>Eukaryota</taxon>
        <taxon>Viridiplantae</taxon>
        <taxon>Streptophyta</taxon>
        <taxon>Embryophyta</taxon>
        <taxon>Tracheophyta</taxon>
        <taxon>Spermatophyta</taxon>
        <taxon>Magnoliopsida</taxon>
        <taxon>Liliopsida</taxon>
        <taxon>Poales</taxon>
        <taxon>Poaceae</taxon>
        <taxon>PACMAD clade</taxon>
        <taxon>Panicoideae</taxon>
        <taxon>Andropogonodae</taxon>
        <taxon>Andropogoneae</taxon>
        <taxon>Sorghinae</taxon>
        <taxon>Sorghum</taxon>
    </lineage>
</organism>
<dbReference type="Pfam" id="PF21235">
    <property type="entry name" value="UBA_ARI1"/>
    <property type="match status" value="1"/>
</dbReference>
<protein>
    <recommendedName>
        <fullName evidence="6">RBR-type E3 ubiquitin transferase</fullName>
        <ecNumber evidence="6">2.3.2.31</ecNumber>
    </recommendedName>
</protein>
<reference evidence="15" key="2">
    <citation type="submission" date="2020-10" db="EMBL/GenBank/DDBJ databases">
        <authorList>
            <person name="Cooper E.A."/>
            <person name="Brenton Z.W."/>
            <person name="Flinn B.S."/>
            <person name="Jenkins J."/>
            <person name="Shu S."/>
            <person name="Flowers D."/>
            <person name="Luo F."/>
            <person name="Wang Y."/>
            <person name="Xia P."/>
            <person name="Barry K."/>
            <person name="Daum C."/>
            <person name="Lipzen A."/>
            <person name="Yoshinaga Y."/>
            <person name="Schmutz J."/>
            <person name="Saski C."/>
            <person name="Vermerris W."/>
            <person name="Kresovich S."/>
        </authorList>
    </citation>
    <scope>NUCLEOTIDE SEQUENCE</scope>
</reference>
<dbReference type="Pfam" id="PF22191">
    <property type="entry name" value="IBR_1"/>
    <property type="match status" value="1"/>
</dbReference>
<feature type="domain" description="RING-type" evidence="14">
    <location>
        <begin position="165"/>
        <end position="375"/>
    </location>
</feature>
<comment type="function">
    <text evidence="3">Might act as an E3 ubiquitin-protein ligase, or as part of E3 complex, which accepts ubiquitin from specific E2 ubiquitin-conjugating enzymes and then transfers it to substrates.</text>
</comment>
<name>A0A921QZ27_SORBI</name>
<evidence type="ECO:0000256" key="2">
    <source>
        <dbReference type="ARBA" id="ARBA00001947"/>
    </source>
</evidence>
<dbReference type="GO" id="GO:0016567">
    <property type="term" value="P:protein ubiquitination"/>
    <property type="evidence" value="ECO:0007669"/>
    <property type="project" value="InterPro"/>
</dbReference>
<dbReference type="FunFam" id="1.20.120.1750:FF:000027">
    <property type="entry name" value="RBR-type E3 ubiquitin transferase"/>
    <property type="match status" value="1"/>
</dbReference>
<evidence type="ECO:0000256" key="4">
    <source>
        <dbReference type="ARBA" id="ARBA00004906"/>
    </source>
</evidence>
<evidence type="ECO:0000256" key="3">
    <source>
        <dbReference type="ARBA" id="ARBA00003976"/>
    </source>
</evidence>
<dbReference type="InterPro" id="IPR013083">
    <property type="entry name" value="Znf_RING/FYVE/PHD"/>
</dbReference>
<evidence type="ECO:0000256" key="12">
    <source>
        <dbReference type="ARBA" id="ARBA00022833"/>
    </source>
</evidence>
<comment type="catalytic activity">
    <reaction evidence="1">
        <text>[E2 ubiquitin-conjugating enzyme]-S-ubiquitinyl-L-cysteine + [acceptor protein]-L-lysine = [E2 ubiquitin-conjugating enzyme]-L-cysteine + [acceptor protein]-N(6)-ubiquitinyl-L-lysine.</text>
        <dbReference type="EC" id="2.3.2.31"/>
    </reaction>
</comment>
<dbReference type="InterPro" id="IPR031127">
    <property type="entry name" value="E3_UB_ligase_RBR"/>
</dbReference>
<dbReference type="GO" id="GO:0008270">
    <property type="term" value="F:zinc ion binding"/>
    <property type="evidence" value="ECO:0007669"/>
    <property type="project" value="UniProtKB-KW"/>
</dbReference>